<sequence length="515" mass="57369">MRNSILYALAFASGVLCDDATFLSRPDLQPSLLNVTKNDDSDKLSDDYIFIAPWVPGEIPQAQTHIGPHIFTSDGELVWTGYGYLANSIANFMPTKYNGEDAMSFYEGNVGDTGVGFGSYRLMDQSFDIKAKVGLKQPFLHDFHEFQMTGQHTAAFSTYHAVPYNFSDVDGATDDNKWVFENIVTEIDVNTDEVLFQWNSLDHIHVNDSKVKDTLQSDGKDSNRPFDYMHLNSIEKDESGNFLISCRHLWSVYYIDGKSGEVIWTLGMSDGGSDWELEDVAEFGYQHHARWVDPEVIGKDKEDDVKYISIFDNGKSGAANTTPLRENPRGIILKLDSSDGATSDKDKIGKVTLVQDFYPPEESDRSPSQGSVQVLSNGNVFIGWGSTPKVSEHTVDGTLIFAATINDGDHESYRAFKGPFSGKPKDVPALVSVYNEEDDKTKFYISWNGATDVKSWNLYGGDAEDDMNEIKSGISNDKFETTYEADGYYAYTKVEAVSSNGSTIDEGHAQTYFQK</sequence>
<name>A0A642V2U0_9ASCO</name>
<dbReference type="OrthoDB" id="5427350at2759"/>
<evidence type="ECO:0000313" key="2">
    <source>
        <dbReference type="EMBL" id="KAA8907636.1"/>
    </source>
</evidence>
<dbReference type="Proteomes" id="UP000761534">
    <property type="component" value="Unassembled WGS sequence"/>
</dbReference>
<dbReference type="AlphaFoldDB" id="A0A642V2U0"/>
<dbReference type="InterPro" id="IPR053143">
    <property type="entry name" value="Arylsulfate_ST"/>
</dbReference>
<feature type="signal peptide" evidence="1">
    <location>
        <begin position="1"/>
        <end position="17"/>
    </location>
</feature>
<gene>
    <name evidence="2" type="ORF">TRICI_004927</name>
</gene>
<accession>A0A642V2U0</accession>
<evidence type="ECO:0000256" key="1">
    <source>
        <dbReference type="SAM" id="SignalP"/>
    </source>
</evidence>
<protein>
    <recommendedName>
        <fullName evidence="4">ASST-domain-containing protein</fullName>
    </recommendedName>
</protein>
<dbReference type="PANTHER" id="PTHR35340">
    <property type="entry name" value="PQQ ENZYME REPEAT PROTEIN-RELATED"/>
    <property type="match status" value="1"/>
</dbReference>
<feature type="chain" id="PRO_5025019321" description="ASST-domain-containing protein" evidence="1">
    <location>
        <begin position="18"/>
        <end position="515"/>
    </location>
</feature>
<organism evidence="2 3">
    <name type="scientific">Trichomonascus ciferrii</name>
    <dbReference type="NCBI Taxonomy" id="44093"/>
    <lineage>
        <taxon>Eukaryota</taxon>
        <taxon>Fungi</taxon>
        <taxon>Dikarya</taxon>
        <taxon>Ascomycota</taxon>
        <taxon>Saccharomycotina</taxon>
        <taxon>Dipodascomycetes</taxon>
        <taxon>Dipodascales</taxon>
        <taxon>Trichomonascaceae</taxon>
        <taxon>Trichomonascus</taxon>
        <taxon>Trichomonascus ciferrii complex</taxon>
    </lineage>
</organism>
<dbReference type="Pfam" id="PF14269">
    <property type="entry name" value="Arylsulfotran_2"/>
    <property type="match status" value="1"/>
</dbReference>
<keyword evidence="3" id="KW-1185">Reference proteome</keyword>
<evidence type="ECO:0000313" key="3">
    <source>
        <dbReference type="Proteomes" id="UP000761534"/>
    </source>
</evidence>
<reference evidence="2" key="1">
    <citation type="journal article" date="2019" name="G3 (Bethesda)">
        <title>Genome Assemblies of Two Rare Opportunistic Yeast Pathogens: Diutina rugosa (syn. Candida rugosa) and Trichomonascus ciferrii (syn. Candida ciferrii).</title>
        <authorList>
            <person name="Mixao V."/>
            <person name="Saus E."/>
            <person name="Hansen A.P."/>
            <person name="Lass-Florl C."/>
            <person name="Gabaldon T."/>
        </authorList>
    </citation>
    <scope>NUCLEOTIDE SEQUENCE</scope>
    <source>
        <strain evidence="2">CBS 4856</strain>
    </source>
</reference>
<dbReference type="EMBL" id="SWFS01000376">
    <property type="protein sequence ID" value="KAA8907636.1"/>
    <property type="molecule type" value="Genomic_DNA"/>
</dbReference>
<dbReference type="InterPro" id="IPR039535">
    <property type="entry name" value="ASST-like"/>
</dbReference>
<dbReference type="VEuPathDB" id="FungiDB:TRICI_004927"/>
<keyword evidence="1" id="KW-0732">Signal</keyword>
<proteinExistence type="predicted"/>
<comment type="caution">
    <text evidence="2">The sequence shown here is derived from an EMBL/GenBank/DDBJ whole genome shotgun (WGS) entry which is preliminary data.</text>
</comment>
<dbReference type="PANTHER" id="PTHR35340:SF5">
    <property type="entry name" value="ASST-DOMAIN-CONTAINING PROTEIN"/>
    <property type="match status" value="1"/>
</dbReference>
<evidence type="ECO:0008006" key="4">
    <source>
        <dbReference type="Google" id="ProtNLM"/>
    </source>
</evidence>